<reference evidence="4 5" key="1">
    <citation type="submission" date="2012-02" db="EMBL/GenBank/DDBJ databases">
        <title>Shotgun genome sequence of Phaeospirillum photometricum DSM 122.</title>
        <authorList>
            <person name="Duquesne K."/>
            <person name="Sturgis J."/>
        </authorList>
    </citation>
    <scope>NUCLEOTIDE SEQUENCE [LARGE SCALE GENOMIC DNA]</scope>
    <source>
        <strain evidence="5">DSM122</strain>
    </source>
</reference>
<dbReference type="InterPro" id="IPR001638">
    <property type="entry name" value="Solute-binding_3/MltF_N"/>
</dbReference>
<sequence>MHKENPMVGRFGQAAALALALMGGATTAQAACALSVGWEAFEPFQLKTAEGTVGGIDADLLREAAKGAGCEVTFKETPWKRLLSEIEAGKTDAAMGASITPEREVFAQLSIPYRKDEFVAFVRTGETDRLGPEGLAGIIGPGLRLGVVGGYEYGDTFAALKKDPAFAALIQEAAGTDLNLRKLLSNRLDVFLENNFVGLAIAKTEGASGKIEIHPKVVSSDDVVFLFSKKSVPPEAVAAINQALTAMKQDGRYDQILARYLK</sequence>
<evidence type="ECO:0000313" key="4">
    <source>
        <dbReference type="EMBL" id="CCG09841.1"/>
    </source>
</evidence>
<dbReference type="HOGENOM" id="CLU_064076_4_0_5"/>
<dbReference type="AlphaFoldDB" id="H6SRB9"/>
<dbReference type="PANTHER" id="PTHR35936">
    <property type="entry name" value="MEMBRANE-BOUND LYTIC MUREIN TRANSGLYCOSYLASE F"/>
    <property type="match status" value="1"/>
</dbReference>
<proteinExistence type="predicted"/>
<dbReference type="EMBL" id="HE663493">
    <property type="protein sequence ID" value="CCG09841.1"/>
    <property type="molecule type" value="Genomic_DNA"/>
</dbReference>
<dbReference type="SUPFAM" id="SSF53850">
    <property type="entry name" value="Periplasmic binding protein-like II"/>
    <property type="match status" value="1"/>
</dbReference>
<dbReference type="PANTHER" id="PTHR35936:SF25">
    <property type="entry name" value="ABC TRANSPORTER SUBSTRATE-BINDING PROTEIN"/>
    <property type="match status" value="1"/>
</dbReference>
<dbReference type="Pfam" id="PF00497">
    <property type="entry name" value="SBP_bac_3"/>
    <property type="match status" value="1"/>
</dbReference>
<organism evidence="4 5">
    <name type="scientific">Pararhodospirillum photometricum DSM 122</name>
    <dbReference type="NCBI Taxonomy" id="1150469"/>
    <lineage>
        <taxon>Bacteria</taxon>
        <taxon>Pseudomonadati</taxon>
        <taxon>Pseudomonadota</taxon>
        <taxon>Alphaproteobacteria</taxon>
        <taxon>Rhodospirillales</taxon>
        <taxon>Rhodospirillaceae</taxon>
        <taxon>Pararhodospirillum</taxon>
    </lineage>
</organism>
<keyword evidence="5" id="KW-1185">Reference proteome</keyword>
<dbReference type="Proteomes" id="UP000033220">
    <property type="component" value="Chromosome DSM 122"/>
</dbReference>
<dbReference type="Gene3D" id="3.40.190.10">
    <property type="entry name" value="Periplasmic binding protein-like II"/>
    <property type="match status" value="2"/>
</dbReference>
<evidence type="ECO:0000313" key="5">
    <source>
        <dbReference type="Proteomes" id="UP000033220"/>
    </source>
</evidence>
<gene>
    <name evidence="4" type="ORF">RSPPHO_03215</name>
</gene>
<dbReference type="KEGG" id="rpm:RSPPHO_03215"/>
<evidence type="ECO:0000256" key="2">
    <source>
        <dbReference type="SAM" id="SignalP"/>
    </source>
</evidence>
<evidence type="ECO:0000256" key="1">
    <source>
        <dbReference type="ARBA" id="ARBA00022729"/>
    </source>
</evidence>
<accession>H6SRB9</accession>
<name>H6SRB9_PARPM</name>
<feature type="signal peptide" evidence="2">
    <location>
        <begin position="1"/>
        <end position="30"/>
    </location>
</feature>
<dbReference type="STRING" id="1150469.RSPPHO_03215"/>
<feature type="domain" description="Solute-binding protein family 3/N-terminal" evidence="3">
    <location>
        <begin position="33"/>
        <end position="262"/>
    </location>
</feature>
<dbReference type="eggNOG" id="COG0834">
    <property type="taxonomic scope" value="Bacteria"/>
</dbReference>
<dbReference type="SMART" id="SM00062">
    <property type="entry name" value="PBPb"/>
    <property type="match status" value="1"/>
</dbReference>
<keyword evidence="1 2" id="KW-0732">Signal</keyword>
<feature type="chain" id="PRO_5003606727" evidence="2">
    <location>
        <begin position="31"/>
        <end position="262"/>
    </location>
</feature>
<protein>
    <submittedName>
        <fullName evidence="4">Amino acid ABC transporter, periplasmic amino acid-binding protein, putative</fullName>
    </submittedName>
</protein>
<dbReference type="PATRIC" id="fig|1150469.3.peg.3618"/>
<evidence type="ECO:0000259" key="3">
    <source>
        <dbReference type="SMART" id="SM00062"/>
    </source>
</evidence>